<comment type="cofactor">
    <cofactor evidence="1">
        <name>heme b</name>
        <dbReference type="ChEBI" id="CHEBI:60344"/>
    </cofactor>
    <text evidence="1">Binds 1 heme b group per subunit, that coordinates a highly solvent-exposed Fe(III) atom.</text>
</comment>
<keyword evidence="1" id="KW-0408">Iron</keyword>
<comment type="similarity">
    <text evidence="1">Belongs to the nitrobindin family.</text>
</comment>
<dbReference type="GO" id="GO:0020037">
    <property type="term" value="F:heme binding"/>
    <property type="evidence" value="ECO:0007669"/>
    <property type="project" value="UniProtKB-UniRule"/>
</dbReference>
<keyword evidence="1" id="KW-0349">Heme</keyword>
<evidence type="ECO:0000313" key="3">
    <source>
        <dbReference type="EMBL" id="KAB1649401.1"/>
    </source>
</evidence>
<keyword evidence="4" id="KW-1185">Reference proteome</keyword>
<dbReference type="OrthoDB" id="4804006at2"/>
<name>A0A6H9WNW0_9MICO</name>
<reference evidence="3 4" key="1">
    <citation type="submission" date="2019-09" db="EMBL/GenBank/DDBJ databases">
        <title>Phylogeny of genus Pseudoclavibacter and closely related genus.</title>
        <authorList>
            <person name="Li Y."/>
        </authorList>
    </citation>
    <scope>NUCLEOTIDE SEQUENCE [LARGE SCALE GENOMIC DNA]</scope>
    <source>
        <strain evidence="3 4">EGI 60007</strain>
    </source>
</reference>
<comment type="caution">
    <text evidence="3">The sequence shown here is derived from an EMBL/GenBank/DDBJ whole genome shotgun (WGS) entry which is preliminary data.</text>
</comment>
<gene>
    <name evidence="3" type="ORF">F8O04_03800</name>
</gene>
<evidence type="ECO:0000256" key="1">
    <source>
        <dbReference type="HAMAP-Rule" id="MF_01297"/>
    </source>
</evidence>
<dbReference type="RefSeq" id="WP_158027991.1">
    <property type="nucleotide sequence ID" value="NZ_BMHG01000001.1"/>
</dbReference>
<dbReference type="Pfam" id="PF08768">
    <property type="entry name" value="THAP4_heme-bd"/>
    <property type="match status" value="1"/>
</dbReference>
<accession>A0A6H9WNW0</accession>
<keyword evidence="1" id="KW-0479">Metal-binding</keyword>
<comment type="function">
    <text evidence="1">Heme-binding protein able to scavenge peroxynitrite and to protect free L-tyrosine against peroxynitrite-mediated nitration, by acting as a peroxynitrite isomerase that converts peroxynitrite to nitrate. Therefore, this protein likely plays a role in peroxynitrite sensing and in the detoxification of reactive nitrogen and oxygen species (RNS and ROS, respectively). Is able to bind nitric oxide (NO) in vitro, but may act as a sensor of peroxynitrite levels in vivo.</text>
</comment>
<dbReference type="InterPro" id="IPR014878">
    <property type="entry name" value="THAP4-like_heme-bd"/>
</dbReference>
<dbReference type="SUPFAM" id="SSF50814">
    <property type="entry name" value="Lipocalins"/>
    <property type="match status" value="1"/>
</dbReference>
<dbReference type="EMBL" id="WBJY01000001">
    <property type="protein sequence ID" value="KAB1649401.1"/>
    <property type="molecule type" value="Genomic_DNA"/>
</dbReference>
<evidence type="ECO:0000313" key="4">
    <source>
        <dbReference type="Proteomes" id="UP000431744"/>
    </source>
</evidence>
<dbReference type="HAMAP" id="MF_01297">
    <property type="entry name" value="nitrobindin"/>
    <property type="match status" value="1"/>
</dbReference>
<dbReference type="CDD" id="cd07828">
    <property type="entry name" value="lipocalin_heme-bd-THAP4-like"/>
    <property type="match status" value="1"/>
</dbReference>
<feature type="binding site" description="axial binding residue" evidence="1">
    <location>
        <position position="213"/>
    </location>
    <ligand>
        <name>heme b</name>
        <dbReference type="ChEBI" id="CHEBI:60344"/>
    </ligand>
    <ligandPart>
        <name>Fe</name>
        <dbReference type="ChEBI" id="CHEBI:18248"/>
    </ligandPart>
</feature>
<protein>
    <recommendedName>
        <fullName evidence="1">Peroxynitrite isomerase</fullName>
        <ecNumber evidence="1">5.99.-.-</ecNumber>
    </recommendedName>
    <alternativeName>
        <fullName evidence="1">Ferric nitrobindin</fullName>
        <shortName evidence="1">Nb(III)</shortName>
    </alternativeName>
</protein>
<proteinExistence type="inferred from homology"/>
<dbReference type="PANTHER" id="PTHR15854:SF4">
    <property type="entry name" value="PEROXYNITRITE ISOMERASE THAP4"/>
    <property type="match status" value="1"/>
</dbReference>
<sequence length="222" mass="23915">MVELPPGLAPELVPLAWLVGAWEGSGVVEYAVTDDDVRLHAFRQRIDIVVDEGMPYLQYASRLWLEGGQVRAPEEAAVAEVTAIADDELRDLPVLSSETGYWRIARPHDEGDVGPGYLPATAPLTHADADAVERLRGDDGAFEIELAVAHPTGVSELYFGSVRSARIDLSTDAVVRAPGAKDYTASTRMYGLVRGELLWAWDIAALGRALASHASGRLVKVG</sequence>
<dbReference type="AlphaFoldDB" id="A0A6H9WNW0"/>
<dbReference type="InterPro" id="IPR045165">
    <property type="entry name" value="Nitrobindin"/>
</dbReference>
<dbReference type="InterPro" id="IPR012674">
    <property type="entry name" value="Calycin"/>
</dbReference>
<dbReference type="PANTHER" id="PTHR15854">
    <property type="entry name" value="THAP4 PROTEIN"/>
    <property type="match status" value="1"/>
</dbReference>
<comment type="catalytic activity">
    <reaction evidence="1">
        <text>peroxynitrite = nitrate</text>
        <dbReference type="Rhea" id="RHEA:63116"/>
        <dbReference type="ChEBI" id="CHEBI:17632"/>
        <dbReference type="ChEBI" id="CHEBI:25941"/>
    </reaction>
</comment>
<comment type="pathway">
    <text evidence="1">Nitrogen metabolism.</text>
</comment>
<dbReference type="EC" id="5.99.-.-" evidence="1"/>
<evidence type="ECO:0000259" key="2">
    <source>
        <dbReference type="Pfam" id="PF08768"/>
    </source>
</evidence>
<keyword evidence="1" id="KW-0413">Isomerase</keyword>
<dbReference type="Proteomes" id="UP000431744">
    <property type="component" value="Unassembled WGS sequence"/>
</dbReference>
<dbReference type="InterPro" id="IPR022939">
    <property type="entry name" value="Nb(III)_bact/plant"/>
</dbReference>
<organism evidence="3 4">
    <name type="scientific">Pseudoclavibacter endophyticus</name>
    <dbReference type="NCBI Taxonomy" id="1778590"/>
    <lineage>
        <taxon>Bacteria</taxon>
        <taxon>Bacillati</taxon>
        <taxon>Actinomycetota</taxon>
        <taxon>Actinomycetes</taxon>
        <taxon>Micrococcales</taxon>
        <taxon>Microbacteriaceae</taxon>
        <taxon>Pseudoclavibacter</taxon>
    </lineage>
</organism>
<dbReference type="GO" id="GO:0046872">
    <property type="term" value="F:metal ion binding"/>
    <property type="evidence" value="ECO:0007669"/>
    <property type="project" value="UniProtKB-KW"/>
</dbReference>
<dbReference type="Gene3D" id="2.40.128.20">
    <property type="match status" value="1"/>
</dbReference>
<feature type="binding site" evidence="1">
    <location>
        <position position="181"/>
    </location>
    <ligand>
        <name>heme b</name>
        <dbReference type="ChEBI" id="CHEBI:60344"/>
    </ligand>
</feature>
<comment type="caution">
    <text evidence="1">Lacks conserved residue(s) required for the propagation of feature annotation.</text>
</comment>
<feature type="short sequence motif" description="GXWXGXG" evidence="1">
    <location>
        <begin position="20"/>
        <end position="26"/>
    </location>
</feature>
<feature type="domain" description="THAP4-like heme-binding" evidence="2">
    <location>
        <begin position="11"/>
        <end position="220"/>
    </location>
</feature>
<comment type="domain">
    <text evidence="1">Forms a 10-stranded antiparallel beta-barrel structure able to accommodate a hydrophobic ligand in its interior. In fact, this fold hosts the heme group, which is located in a wide surface cleft.</text>
</comment>
<dbReference type="GO" id="GO:0062213">
    <property type="term" value="F:peroxynitrite isomerase activity"/>
    <property type="evidence" value="ECO:0007669"/>
    <property type="project" value="UniProtKB-UniRule"/>
</dbReference>